<keyword evidence="1" id="KW-0732">Signal</keyword>
<dbReference type="Proteomes" id="UP000295807">
    <property type="component" value="Unassembled WGS sequence"/>
</dbReference>
<dbReference type="GO" id="GO:0006508">
    <property type="term" value="P:proteolysis"/>
    <property type="evidence" value="ECO:0007669"/>
    <property type="project" value="InterPro"/>
</dbReference>
<dbReference type="SUPFAM" id="SSF52096">
    <property type="entry name" value="ClpP/crotonase"/>
    <property type="match status" value="1"/>
</dbReference>
<name>A0A4R3KLY3_9SPHI</name>
<reference evidence="3 4" key="1">
    <citation type="submission" date="2019-03" db="EMBL/GenBank/DDBJ databases">
        <title>Genomic Encyclopedia of Type Strains, Phase IV (KMG-IV): sequencing the most valuable type-strain genomes for metagenomic binning, comparative biology and taxonomic classification.</title>
        <authorList>
            <person name="Goeker M."/>
        </authorList>
    </citation>
    <scope>NUCLEOTIDE SEQUENCE [LARGE SCALE GENOMIC DNA]</scope>
    <source>
        <strain evidence="3 4">DSM 21100</strain>
    </source>
</reference>
<gene>
    <name evidence="3" type="ORF">EDD80_12012</name>
</gene>
<keyword evidence="4" id="KW-1185">Reference proteome</keyword>
<evidence type="ECO:0000313" key="4">
    <source>
        <dbReference type="Proteomes" id="UP000295807"/>
    </source>
</evidence>
<dbReference type="Gene3D" id="3.90.226.10">
    <property type="entry name" value="2-enoyl-CoA Hydratase, Chain A, domain 1"/>
    <property type="match status" value="1"/>
</dbReference>
<dbReference type="GO" id="GO:0008236">
    <property type="term" value="F:serine-type peptidase activity"/>
    <property type="evidence" value="ECO:0007669"/>
    <property type="project" value="InterPro"/>
</dbReference>
<organism evidence="3 4">
    <name type="scientific">Anseongella ginsenosidimutans</name>
    <dbReference type="NCBI Taxonomy" id="496056"/>
    <lineage>
        <taxon>Bacteria</taxon>
        <taxon>Pseudomonadati</taxon>
        <taxon>Bacteroidota</taxon>
        <taxon>Sphingobacteriia</taxon>
        <taxon>Sphingobacteriales</taxon>
        <taxon>Sphingobacteriaceae</taxon>
        <taxon>Anseongella</taxon>
    </lineage>
</organism>
<dbReference type="InterPro" id="IPR029045">
    <property type="entry name" value="ClpP/crotonase-like_dom_sf"/>
</dbReference>
<dbReference type="Pfam" id="PF03572">
    <property type="entry name" value="Peptidase_S41"/>
    <property type="match status" value="2"/>
</dbReference>
<sequence length="419" mass="48404">MKATLTLTLFLWTFGLNAQTTTYLNDLAALKSILERTPSFKAQIKGEKLASYRDLYGSLASDTVSDPDSYQYFYHLSQLLFPLKDNHLGFYRVHDFEKFKDKESIDKFAATKEFLAYPQCEVNIDSLKAALTRKPAESIEGIYHFGKFYDVGVFRSNDREYIGVIVGTETKLWQKGQIAIHLYEYGPNLYKAIYGHPLTKDFSLRTPEKYQYGSLVNSFFYVFNGRYVYTKQHPRVDHVNLPVNRPKFELKNINNDVQYLLIKTFQANGATRQQSREFYDSIKNALTAPKLILDLRNNEGGAEKETKKYYQLLKKYVNKGNLYVLLNNETVSQAEIFTLRLNKLKNTITAGQPTKGMLTYGSNYGKKETLPSGNFQIYITDMKGKPKHLKYEDLGIEPEIRLNNNSNWIDQVVELKGRK</sequence>
<feature type="domain" description="Tail specific protease" evidence="2">
    <location>
        <begin position="307"/>
        <end position="400"/>
    </location>
</feature>
<evidence type="ECO:0000256" key="1">
    <source>
        <dbReference type="SAM" id="SignalP"/>
    </source>
</evidence>
<dbReference type="EMBL" id="SMAD01000020">
    <property type="protein sequence ID" value="TCS84646.1"/>
    <property type="molecule type" value="Genomic_DNA"/>
</dbReference>
<proteinExistence type="predicted"/>
<dbReference type="RefSeq" id="WP_158640650.1">
    <property type="nucleotide sequence ID" value="NZ_CP042432.1"/>
</dbReference>
<evidence type="ECO:0000259" key="2">
    <source>
        <dbReference type="Pfam" id="PF03572"/>
    </source>
</evidence>
<protein>
    <submittedName>
        <fullName evidence="3">Peptidase S41-like protein</fullName>
    </submittedName>
</protein>
<dbReference type="InterPro" id="IPR005151">
    <property type="entry name" value="Tail-specific_protease"/>
</dbReference>
<feature type="chain" id="PRO_5020511029" evidence="1">
    <location>
        <begin position="19"/>
        <end position="419"/>
    </location>
</feature>
<feature type="domain" description="Tail specific protease" evidence="2">
    <location>
        <begin position="257"/>
        <end position="304"/>
    </location>
</feature>
<feature type="signal peptide" evidence="1">
    <location>
        <begin position="1"/>
        <end position="18"/>
    </location>
</feature>
<dbReference type="AlphaFoldDB" id="A0A4R3KLY3"/>
<accession>A0A4R3KLY3</accession>
<evidence type="ECO:0000313" key="3">
    <source>
        <dbReference type="EMBL" id="TCS84646.1"/>
    </source>
</evidence>
<comment type="caution">
    <text evidence="3">The sequence shown here is derived from an EMBL/GenBank/DDBJ whole genome shotgun (WGS) entry which is preliminary data.</text>
</comment>